<feature type="transmembrane region" description="Helical" evidence="6">
    <location>
        <begin position="152"/>
        <end position="171"/>
    </location>
</feature>
<evidence type="ECO:0000256" key="4">
    <source>
        <dbReference type="ARBA" id="ARBA00022989"/>
    </source>
</evidence>
<evidence type="ECO:0000256" key="3">
    <source>
        <dbReference type="ARBA" id="ARBA00022692"/>
    </source>
</evidence>
<evidence type="ECO:0000256" key="6">
    <source>
        <dbReference type="SAM" id="Phobius"/>
    </source>
</evidence>
<proteinExistence type="predicted"/>
<feature type="transmembrane region" description="Helical" evidence="6">
    <location>
        <begin position="183"/>
        <end position="201"/>
    </location>
</feature>
<keyword evidence="4 6" id="KW-1133">Transmembrane helix</keyword>
<dbReference type="Pfam" id="PF00892">
    <property type="entry name" value="EamA"/>
    <property type="match status" value="2"/>
</dbReference>
<dbReference type="InterPro" id="IPR000620">
    <property type="entry name" value="EamA_dom"/>
</dbReference>
<feature type="domain" description="EamA" evidence="7">
    <location>
        <begin position="149"/>
        <end position="282"/>
    </location>
</feature>
<dbReference type="PANTHER" id="PTHR42920">
    <property type="entry name" value="OS03G0707200 PROTEIN-RELATED"/>
    <property type="match status" value="1"/>
</dbReference>
<comment type="subcellular location">
    <subcellularLocation>
        <location evidence="1">Cell membrane</location>
        <topology evidence="1">Multi-pass membrane protein</topology>
    </subcellularLocation>
</comment>
<evidence type="ECO:0000256" key="1">
    <source>
        <dbReference type="ARBA" id="ARBA00004651"/>
    </source>
</evidence>
<feature type="domain" description="EamA" evidence="7">
    <location>
        <begin position="14"/>
        <end position="141"/>
    </location>
</feature>
<keyword evidence="5 6" id="KW-0472">Membrane</keyword>
<dbReference type="InterPro" id="IPR051258">
    <property type="entry name" value="Diverse_Substrate_Transporter"/>
</dbReference>
<evidence type="ECO:0000313" key="8">
    <source>
        <dbReference type="EMBL" id="CAB4585173.1"/>
    </source>
</evidence>
<feature type="transmembrane region" description="Helical" evidence="6">
    <location>
        <begin position="207"/>
        <end position="228"/>
    </location>
</feature>
<feature type="transmembrane region" description="Helical" evidence="6">
    <location>
        <begin position="265"/>
        <end position="283"/>
    </location>
</feature>
<gene>
    <name evidence="8" type="ORF">UFOPK1755_00776</name>
</gene>
<feature type="transmembrane region" description="Helical" evidence="6">
    <location>
        <begin position="98"/>
        <end position="118"/>
    </location>
</feature>
<organism evidence="8">
    <name type="scientific">freshwater metagenome</name>
    <dbReference type="NCBI Taxonomy" id="449393"/>
    <lineage>
        <taxon>unclassified sequences</taxon>
        <taxon>metagenomes</taxon>
        <taxon>ecological metagenomes</taxon>
    </lineage>
</organism>
<feature type="transmembrane region" description="Helical" evidence="6">
    <location>
        <begin position="69"/>
        <end position="86"/>
    </location>
</feature>
<keyword evidence="3 6" id="KW-0812">Transmembrane</keyword>
<dbReference type="AlphaFoldDB" id="A0A6J6FDA0"/>
<evidence type="ECO:0000259" key="7">
    <source>
        <dbReference type="Pfam" id="PF00892"/>
    </source>
</evidence>
<feature type="transmembrane region" description="Helical" evidence="6">
    <location>
        <begin position="240"/>
        <end position="259"/>
    </location>
</feature>
<protein>
    <submittedName>
        <fullName evidence="8">Unannotated protein</fullName>
    </submittedName>
</protein>
<sequence>MMKTHAARMRLAPVALILLAASWGLAFVIMKDSIERQSVNSFLFTRFICAVIFLIAFRPSVFRQITKDLFIKAFAAGLILGAGYILQTEGLARTGAAITGFVTGLYVVATPLISALFLKKKISFFTWGCVALATVGLALLSLRGWSMGFGEFLVLLCAIAFGAHIVALGQWSAGRDVYAMTTVQLFAVTVLTGGFAFAEGYQAPPDYGVWAVVIFTAIVCTAFGFIIQTWAQAHIEPTKVAVILTLEIVFAALFAITLGSETMTIQVALGGIILLIAMYLIVIKDPAND</sequence>
<dbReference type="GO" id="GO:0005886">
    <property type="term" value="C:plasma membrane"/>
    <property type="evidence" value="ECO:0007669"/>
    <property type="project" value="UniProtKB-SubCell"/>
</dbReference>
<evidence type="ECO:0000256" key="5">
    <source>
        <dbReference type="ARBA" id="ARBA00023136"/>
    </source>
</evidence>
<keyword evidence="2" id="KW-1003">Cell membrane</keyword>
<name>A0A6J6FDA0_9ZZZZ</name>
<accession>A0A6J6FDA0</accession>
<dbReference type="SUPFAM" id="SSF103481">
    <property type="entry name" value="Multidrug resistance efflux transporter EmrE"/>
    <property type="match status" value="2"/>
</dbReference>
<feature type="transmembrane region" description="Helical" evidence="6">
    <location>
        <begin position="42"/>
        <end position="57"/>
    </location>
</feature>
<reference evidence="8" key="1">
    <citation type="submission" date="2020-05" db="EMBL/GenBank/DDBJ databases">
        <authorList>
            <person name="Chiriac C."/>
            <person name="Salcher M."/>
            <person name="Ghai R."/>
            <person name="Kavagutti S V."/>
        </authorList>
    </citation>
    <scope>NUCLEOTIDE SEQUENCE</scope>
</reference>
<dbReference type="PANTHER" id="PTHR42920:SF5">
    <property type="entry name" value="EAMA DOMAIN-CONTAINING PROTEIN"/>
    <property type="match status" value="1"/>
</dbReference>
<dbReference type="EMBL" id="CAEZTX010000080">
    <property type="protein sequence ID" value="CAB4585173.1"/>
    <property type="molecule type" value="Genomic_DNA"/>
</dbReference>
<feature type="transmembrane region" description="Helical" evidence="6">
    <location>
        <begin position="125"/>
        <end position="146"/>
    </location>
</feature>
<dbReference type="InterPro" id="IPR037185">
    <property type="entry name" value="EmrE-like"/>
</dbReference>
<evidence type="ECO:0000256" key="2">
    <source>
        <dbReference type="ARBA" id="ARBA00022475"/>
    </source>
</evidence>